<organism evidence="4 5">
    <name type="scientific">Xanthoceras sorbifolium</name>
    <dbReference type="NCBI Taxonomy" id="99658"/>
    <lineage>
        <taxon>Eukaryota</taxon>
        <taxon>Viridiplantae</taxon>
        <taxon>Streptophyta</taxon>
        <taxon>Embryophyta</taxon>
        <taxon>Tracheophyta</taxon>
        <taxon>Spermatophyta</taxon>
        <taxon>Magnoliopsida</taxon>
        <taxon>eudicotyledons</taxon>
        <taxon>Gunneridae</taxon>
        <taxon>Pentapetalae</taxon>
        <taxon>rosids</taxon>
        <taxon>malvids</taxon>
        <taxon>Sapindales</taxon>
        <taxon>Sapindaceae</taxon>
        <taxon>Xanthoceroideae</taxon>
        <taxon>Xanthoceras</taxon>
    </lineage>
</organism>
<dbReference type="SUPFAM" id="SSF53474">
    <property type="entry name" value="alpha/beta-Hydrolases"/>
    <property type="match status" value="1"/>
</dbReference>
<evidence type="ECO:0000256" key="1">
    <source>
        <dbReference type="ARBA" id="ARBA00010515"/>
    </source>
</evidence>
<reference evidence="4 5" key="1">
    <citation type="submission" date="2021-02" db="EMBL/GenBank/DDBJ databases">
        <title>Plant Genome Project.</title>
        <authorList>
            <person name="Zhang R.-G."/>
        </authorList>
    </citation>
    <scope>NUCLEOTIDE SEQUENCE [LARGE SCALE GENOMIC DNA]</scope>
    <source>
        <tissue evidence="4">Leaves</tissue>
    </source>
</reference>
<dbReference type="InterPro" id="IPR029058">
    <property type="entry name" value="AB_hydrolase_fold"/>
</dbReference>
<dbReference type="Proteomes" id="UP000827721">
    <property type="component" value="Unassembled WGS sequence"/>
</dbReference>
<dbReference type="PANTHER" id="PTHR23024">
    <property type="entry name" value="ARYLACETAMIDE DEACETYLASE"/>
    <property type="match status" value="1"/>
</dbReference>
<accession>A0ABQ8HFY1</accession>
<dbReference type="PANTHER" id="PTHR23024:SF654">
    <property type="entry name" value="RECEPTOR GID1, PUTATIVE-RELATED"/>
    <property type="match status" value="1"/>
</dbReference>
<evidence type="ECO:0000256" key="2">
    <source>
        <dbReference type="SAM" id="MobiDB-lite"/>
    </source>
</evidence>
<evidence type="ECO:0000313" key="5">
    <source>
        <dbReference type="Proteomes" id="UP000827721"/>
    </source>
</evidence>
<dbReference type="InterPro" id="IPR050466">
    <property type="entry name" value="Carboxylest/Gibb_receptor"/>
</dbReference>
<dbReference type="InterPro" id="IPR013094">
    <property type="entry name" value="AB_hydrolase_3"/>
</dbReference>
<gene>
    <name evidence="4" type="ORF">JRO89_XS11G0175100</name>
</gene>
<dbReference type="Gene3D" id="3.40.50.1820">
    <property type="entry name" value="alpha/beta hydrolase"/>
    <property type="match status" value="1"/>
</dbReference>
<keyword evidence="5" id="KW-1185">Reference proteome</keyword>
<feature type="compositionally biased region" description="Polar residues" evidence="2">
    <location>
        <begin position="25"/>
        <end position="39"/>
    </location>
</feature>
<name>A0ABQ8HFY1_9ROSI</name>
<dbReference type="Pfam" id="PF07859">
    <property type="entry name" value="Abhydrolase_3"/>
    <property type="match status" value="1"/>
</dbReference>
<protein>
    <recommendedName>
        <fullName evidence="3">Alpha/beta hydrolase fold-3 domain-containing protein</fullName>
    </recommendedName>
</protein>
<feature type="domain" description="Alpha/beta hydrolase fold-3" evidence="3">
    <location>
        <begin position="87"/>
        <end position="309"/>
    </location>
</feature>
<proteinExistence type="inferred from homology"/>
<comment type="caution">
    <text evidence="4">The sequence shown here is derived from an EMBL/GenBank/DDBJ whole genome shotgun (WGS) entry which is preliminary data.</text>
</comment>
<dbReference type="EMBL" id="JAFEMO010000011">
    <property type="protein sequence ID" value="KAH7557535.1"/>
    <property type="molecule type" value="Genomic_DNA"/>
</dbReference>
<evidence type="ECO:0000259" key="3">
    <source>
        <dbReference type="Pfam" id="PF07859"/>
    </source>
</evidence>
<sequence length="337" mass="37072">MSPEIAQTQSTNIDPYQIIQITPNPDGSITRNSNWSKTPATPDPPHHIPVLSKDVIINQSTNVWVRIFLPRRQTLESSSSNNKLPLIVFYHGGGFVICSADLSAFHNFCLNMAVELQAVVVSVEYRLAPENRLPAAYDDAVEALHWIKATQEEWLTKYADFSKCFLMGSSAGGNIACHAGLRVATEVDNLLPLQIKGMILHQPFFGGVKRSSSELRLINDMVLPVCASDVLWDLSLPLGADRDHEYSNPTVEGGSKVVLDKIKSLGWKVMVTGCDGDPLVDRQTEVVKWMEQKGVQVVGHFAEGGFHGVEFVNPSKAEAMISQLKDFIFSSTPKLAA</sequence>
<evidence type="ECO:0000313" key="4">
    <source>
        <dbReference type="EMBL" id="KAH7557535.1"/>
    </source>
</evidence>
<feature type="region of interest" description="Disordered" evidence="2">
    <location>
        <begin position="25"/>
        <end position="44"/>
    </location>
</feature>
<comment type="similarity">
    <text evidence="1">Belongs to the 'GDXG' lipolytic enzyme family.</text>
</comment>